<accession>A0A2S2FBB7</accession>
<evidence type="ECO:0000313" key="2">
    <source>
        <dbReference type="EMBL" id="AWL27582.1"/>
    </source>
</evidence>
<dbReference type="OrthoDB" id="6465465at2"/>
<dbReference type="AlphaFoldDB" id="A0A2S2FBB7"/>
<dbReference type="Proteomes" id="UP000245977">
    <property type="component" value="Chromosome"/>
</dbReference>
<reference evidence="2" key="1">
    <citation type="submission" date="2019-08" db="EMBL/GenBank/DDBJ databases">
        <title>The complete genome of Acinetobacter defluvii strain WCHAD010030.</title>
        <authorList>
            <person name="Hu Y."/>
            <person name="Qin J."/>
            <person name="Feng Y."/>
            <person name="Zong Z."/>
        </authorList>
    </citation>
    <scope>NUCLEOTIDE SEQUENCE</scope>
    <source>
        <strain evidence="2">WCHA30</strain>
    </source>
</reference>
<name>A0A2S2FBB7_9GAMM</name>
<dbReference type="EMBL" id="CP029397">
    <property type="protein sequence ID" value="AWL27582.1"/>
    <property type="molecule type" value="Genomic_DNA"/>
</dbReference>
<dbReference type="STRING" id="1871111.GCA_001704615_02020"/>
<evidence type="ECO:0000256" key="1">
    <source>
        <dbReference type="SAM" id="MobiDB-lite"/>
    </source>
</evidence>
<dbReference type="RefSeq" id="WP_065995376.1">
    <property type="nucleotide sequence ID" value="NZ_CP029397.2"/>
</dbReference>
<organism evidence="2 3">
    <name type="scientific">Acinetobacter defluvii</name>
    <dbReference type="NCBI Taxonomy" id="1871111"/>
    <lineage>
        <taxon>Bacteria</taxon>
        <taxon>Pseudomonadati</taxon>
        <taxon>Pseudomonadota</taxon>
        <taxon>Gammaproteobacteria</taxon>
        <taxon>Moraxellales</taxon>
        <taxon>Moraxellaceae</taxon>
        <taxon>Acinetobacter</taxon>
    </lineage>
</organism>
<protein>
    <submittedName>
        <fullName evidence="2">Uncharacterized protein</fullName>
    </submittedName>
</protein>
<evidence type="ECO:0000313" key="3">
    <source>
        <dbReference type="Proteomes" id="UP000245977"/>
    </source>
</evidence>
<gene>
    <name evidence="2" type="ORF">DJ533_02695</name>
</gene>
<keyword evidence="3" id="KW-1185">Reference proteome</keyword>
<feature type="region of interest" description="Disordered" evidence="1">
    <location>
        <begin position="1"/>
        <end position="22"/>
    </location>
</feature>
<sequence>MSGVKIGGERERSATGNNKRLSRQEINEIKRAIEIENSIAKRADKKVQPAQIVRFHCGCNCFSIHVL</sequence>
<dbReference type="KEGG" id="adv:DJ533_02695"/>
<proteinExistence type="predicted"/>